<evidence type="ECO:0000313" key="1">
    <source>
        <dbReference type="EMBL" id="NRN70129.1"/>
    </source>
</evidence>
<dbReference type="PANTHER" id="PTHR35802:SF1">
    <property type="entry name" value="PROTEASE SYNTHASE AND SPORULATION PROTEIN PAI 2"/>
    <property type="match status" value="1"/>
</dbReference>
<gene>
    <name evidence="1" type="ORF">GC106_73940</name>
</gene>
<reference evidence="1 2" key="1">
    <citation type="submission" date="2020-01" db="EMBL/GenBank/DDBJ databases">
        <title>Kibdelosporangium persica a novel Actinomycetes from a hot desert in Iran.</title>
        <authorList>
            <person name="Safaei N."/>
            <person name="Zaburannyi N."/>
            <person name="Mueller R."/>
            <person name="Wink J."/>
        </authorList>
    </citation>
    <scope>NUCLEOTIDE SEQUENCE [LARGE SCALE GENOMIC DNA]</scope>
    <source>
        <strain evidence="1 2">4NS15</strain>
    </source>
</reference>
<dbReference type="InterPro" id="IPR007396">
    <property type="entry name" value="TR_PAI2-type"/>
</dbReference>
<organism evidence="1 2">
    <name type="scientific">Kibdelosporangium persicum</name>
    <dbReference type="NCBI Taxonomy" id="2698649"/>
    <lineage>
        <taxon>Bacteria</taxon>
        <taxon>Bacillati</taxon>
        <taxon>Actinomycetota</taxon>
        <taxon>Actinomycetes</taxon>
        <taxon>Pseudonocardiales</taxon>
        <taxon>Pseudonocardiaceae</taxon>
        <taxon>Kibdelosporangium</taxon>
    </lineage>
</organism>
<protein>
    <submittedName>
        <fullName evidence="1">FMN-binding negative transcriptional regulator</fullName>
    </submittedName>
</protein>
<proteinExistence type="predicted"/>
<name>A0ABX2FFF7_9PSEU</name>
<accession>A0ABX2FFF7</accession>
<sequence length="218" mass="24603">MGQKWHFWMTTSVFKLVAMLVHPWDSAPPAEWREWLRAGHDFGQLIAPGRDRDLPIIVPTHFTLDREDGNTVWLHLARPNPVWRALDERARATLSVVGDYTFIPSSWNGGVPTSYYAAVLLECDVRVVDDPAEKAVILNRQLAHFQPGVRPEVDRNERLLSGIRGIQLTVTDVTAKFKYGGNKPAEVRAHIAGQLVRRDGLFDRVAADHVGERLTQPT</sequence>
<dbReference type="Gene3D" id="2.30.110.10">
    <property type="entry name" value="Electron Transport, Fmn-binding Protein, Chain A"/>
    <property type="match status" value="1"/>
</dbReference>
<dbReference type="EMBL" id="JAAATY010000034">
    <property type="protein sequence ID" value="NRN70129.1"/>
    <property type="molecule type" value="Genomic_DNA"/>
</dbReference>
<dbReference type="Pfam" id="PF04299">
    <property type="entry name" value="FMN_bind_2"/>
    <property type="match status" value="1"/>
</dbReference>
<comment type="caution">
    <text evidence="1">The sequence shown here is derived from an EMBL/GenBank/DDBJ whole genome shotgun (WGS) entry which is preliminary data.</text>
</comment>
<dbReference type="InterPro" id="IPR012349">
    <property type="entry name" value="Split_barrel_FMN-bd"/>
</dbReference>
<dbReference type="Proteomes" id="UP000763557">
    <property type="component" value="Unassembled WGS sequence"/>
</dbReference>
<dbReference type="SUPFAM" id="SSF50475">
    <property type="entry name" value="FMN-binding split barrel"/>
    <property type="match status" value="1"/>
</dbReference>
<keyword evidence="2" id="KW-1185">Reference proteome</keyword>
<evidence type="ECO:0000313" key="2">
    <source>
        <dbReference type="Proteomes" id="UP000763557"/>
    </source>
</evidence>
<dbReference type="PANTHER" id="PTHR35802">
    <property type="entry name" value="PROTEASE SYNTHASE AND SPORULATION PROTEIN PAI 2"/>
    <property type="match status" value="1"/>
</dbReference>